<organism evidence="2">
    <name type="scientific">Leclercia adecarboxylata</name>
    <dbReference type="NCBI Taxonomy" id="83655"/>
    <lineage>
        <taxon>Bacteria</taxon>
        <taxon>Pseudomonadati</taxon>
        <taxon>Pseudomonadota</taxon>
        <taxon>Gammaproteobacteria</taxon>
        <taxon>Enterobacterales</taxon>
        <taxon>Enterobacteriaceae</taxon>
        <taxon>Leclercia</taxon>
    </lineage>
</organism>
<evidence type="ECO:0000313" key="2">
    <source>
        <dbReference type="EMBL" id="QIS34340.1"/>
    </source>
</evidence>
<feature type="compositionally biased region" description="Low complexity" evidence="1">
    <location>
        <begin position="32"/>
        <end position="44"/>
    </location>
</feature>
<proteinExistence type="predicted"/>
<evidence type="ECO:0000256" key="1">
    <source>
        <dbReference type="SAM" id="MobiDB-lite"/>
    </source>
</evidence>
<name>A0A6H0A5G9_9ENTR</name>
<sequence>MSSIQVSLNIVVSSASGTLLRRAATKTRRNAEGAGAMPQAAAQAFHGLNAP</sequence>
<protein>
    <submittedName>
        <fullName evidence="2">Uncharacterized protein</fullName>
    </submittedName>
</protein>
<dbReference type="EMBL" id="MN842294">
    <property type="protein sequence ID" value="QIS34340.1"/>
    <property type="molecule type" value="Genomic_DNA"/>
</dbReference>
<keyword evidence="2" id="KW-0614">Plasmid</keyword>
<accession>A0A6H0A5G9</accession>
<dbReference type="AlphaFoldDB" id="A0A6H0A5G9"/>
<reference evidence="2" key="1">
    <citation type="submission" date="2019-12" db="EMBL/GenBank/DDBJ databases">
        <title>Compelete sequence of Tn6502.</title>
        <authorList>
            <person name="Zhou D."/>
        </authorList>
    </citation>
    <scope>NUCLEOTIDE SEQUENCE</scope>
    <source>
        <strain evidence="2">G426</strain>
        <plasmid evidence="2">pG426-FII</plasmid>
    </source>
</reference>
<geneLocation type="plasmid" evidence="2">
    <name>pG426-FII</name>
</geneLocation>
<feature type="region of interest" description="Disordered" evidence="1">
    <location>
        <begin position="29"/>
        <end position="51"/>
    </location>
</feature>